<feature type="signal peptide" evidence="2">
    <location>
        <begin position="1"/>
        <end position="17"/>
    </location>
</feature>
<dbReference type="HOGENOM" id="CLU_1417234_0_0_1"/>
<feature type="region of interest" description="Disordered" evidence="1">
    <location>
        <begin position="91"/>
        <end position="124"/>
    </location>
</feature>
<evidence type="ECO:0000256" key="2">
    <source>
        <dbReference type="SAM" id="SignalP"/>
    </source>
</evidence>
<evidence type="ECO:0000256" key="1">
    <source>
        <dbReference type="SAM" id="MobiDB-lite"/>
    </source>
</evidence>
<protein>
    <submittedName>
        <fullName evidence="3">Uncharacterized protein</fullName>
    </submittedName>
</protein>
<proteinExistence type="predicted"/>
<evidence type="ECO:0000313" key="3">
    <source>
        <dbReference type="EnsemblPlants" id="OPUNC05G11720.1"/>
    </source>
</evidence>
<dbReference type="EnsemblPlants" id="OPUNC05G11720.1">
    <property type="protein sequence ID" value="OPUNC05G11720.1"/>
    <property type="gene ID" value="OPUNC05G11720"/>
</dbReference>
<keyword evidence="2" id="KW-0732">Signal</keyword>
<sequence length="192" mass="21281">MVWPLLLLVEEFHPSFAGDGSPWSHLREERHNPQHNIVADKALLDNINFPENLAVNSTIAQIKAMVEVVAIQHVEMVPTIFPASALSSKCPSRQQLDHHQTSQEGSSYPNTHTSDTRDKIDSNRRLNADLRNVMHERPTQMHSRSSGDFLGAPAIPIGDLDLQQQTPLLLSMATSSSPLSAIPTELPEVNDE</sequence>
<feature type="chain" id="PRO_5002365952" evidence="2">
    <location>
        <begin position="18"/>
        <end position="192"/>
    </location>
</feature>
<feature type="compositionally biased region" description="Basic and acidic residues" evidence="1">
    <location>
        <begin position="114"/>
        <end position="124"/>
    </location>
</feature>
<reference evidence="3" key="1">
    <citation type="submission" date="2015-04" db="UniProtKB">
        <authorList>
            <consortium name="EnsemblPlants"/>
        </authorList>
    </citation>
    <scope>IDENTIFICATION</scope>
</reference>
<organism evidence="3">
    <name type="scientific">Oryza punctata</name>
    <name type="common">Red rice</name>
    <dbReference type="NCBI Taxonomy" id="4537"/>
    <lineage>
        <taxon>Eukaryota</taxon>
        <taxon>Viridiplantae</taxon>
        <taxon>Streptophyta</taxon>
        <taxon>Embryophyta</taxon>
        <taxon>Tracheophyta</taxon>
        <taxon>Spermatophyta</taxon>
        <taxon>Magnoliopsida</taxon>
        <taxon>Liliopsida</taxon>
        <taxon>Poales</taxon>
        <taxon>Poaceae</taxon>
        <taxon>BOP clade</taxon>
        <taxon>Oryzoideae</taxon>
        <taxon>Oryzeae</taxon>
        <taxon>Oryzinae</taxon>
        <taxon>Oryza</taxon>
    </lineage>
</organism>
<accession>A0A0E0L1K7</accession>
<reference evidence="3" key="2">
    <citation type="submission" date="2018-05" db="EMBL/GenBank/DDBJ databases">
        <title>OpunRS2 (Oryza punctata Reference Sequence Version 2).</title>
        <authorList>
            <person name="Zhang J."/>
            <person name="Kudrna D."/>
            <person name="Lee S."/>
            <person name="Talag J."/>
            <person name="Welchert J."/>
            <person name="Wing R.A."/>
        </authorList>
    </citation>
    <scope>NUCLEOTIDE SEQUENCE [LARGE SCALE GENOMIC DNA]</scope>
</reference>
<evidence type="ECO:0000313" key="4">
    <source>
        <dbReference type="Proteomes" id="UP000026962"/>
    </source>
</evidence>
<name>A0A0E0L1K7_ORYPU</name>
<dbReference type="AlphaFoldDB" id="A0A0E0L1K7"/>
<dbReference type="Gramene" id="OPUNC05G11720.1">
    <property type="protein sequence ID" value="OPUNC05G11720.1"/>
    <property type="gene ID" value="OPUNC05G11720"/>
</dbReference>
<keyword evidence="4" id="KW-1185">Reference proteome</keyword>
<feature type="compositionally biased region" description="Polar residues" evidence="1">
    <location>
        <begin position="102"/>
        <end position="113"/>
    </location>
</feature>
<dbReference type="Proteomes" id="UP000026962">
    <property type="component" value="Chromosome 5"/>
</dbReference>